<comment type="caution">
    <text evidence="1">The sequence shown here is derived from an EMBL/GenBank/DDBJ whole genome shotgun (WGS) entry which is preliminary data.</text>
</comment>
<accession>A0AAW1YSE0</accession>
<dbReference type="Proteomes" id="UP001457282">
    <property type="component" value="Unassembled WGS sequence"/>
</dbReference>
<organism evidence="1 2">
    <name type="scientific">Rubus argutus</name>
    <name type="common">Southern blackberry</name>
    <dbReference type="NCBI Taxonomy" id="59490"/>
    <lineage>
        <taxon>Eukaryota</taxon>
        <taxon>Viridiplantae</taxon>
        <taxon>Streptophyta</taxon>
        <taxon>Embryophyta</taxon>
        <taxon>Tracheophyta</taxon>
        <taxon>Spermatophyta</taxon>
        <taxon>Magnoliopsida</taxon>
        <taxon>eudicotyledons</taxon>
        <taxon>Gunneridae</taxon>
        <taxon>Pentapetalae</taxon>
        <taxon>rosids</taxon>
        <taxon>fabids</taxon>
        <taxon>Rosales</taxon>
        <taxon>Rosaceae</taxon>
        <taxon>Rosoideae</taxon>
        <taxon>Rosoideae incertae sedis</taxon>
        <taxon>Rubus</taxon>
    </lineage>
</organism>
<sequence>MLEVSLKFKKAFARLGDDEETRSQFLGYFSEPEEEYDEDGMLVPCKSKKTRIGPPCGSYWDKAEVFVRLLGVFYDVTLRVSASLYPTVDTTFHDVITMERNINSMMFKLRNVTHLLRRDGLEEEEVQKRIKQLKEVLMSLYEEYSLKVDGGKQNKSGGSPTSLTSAATSIGSKNNRDYVRGELLDDWRRVVEKVKRQGDDLINLEYEPTIEELEFYEKVKEEYATTTASKYIFPPPKAKGKTKIVINV</sequence>
<proteinExistence type="predicted"/>
<keyword evidence="2" id="KW-1185">Reference proteome</keyword>
<dbReference type="AlphaFoldDB" id="A0AAW1YSE0"/>
<gene>
    <name evidence="1" type="ORF">M0R45_006947</name>
</gene>
<name>A0AAW1YSE0_RUBAR</name>
<protein>
    <submittedName>
        <fullName evidence="1">Uncharacterized protein</fullName>
    </submittedName>
</protein>
<evidence type="ECO:0000313" key="2">
    <source>
        <dbReference type="Proteomes" id="UP001457282"/>
    </source>
</evidence>
<reference evidence="1 2" key="1">
    <citation type="journal article" date="2023" name="G3 (Bethesda)">
        <title>A chromosome-length genome assembly and annotation of blackberry (Rubus argutus, cv. 'Hillquist').</title>
        <authorList>
            <person name="Bruna T."/>
            <person name="Aryal R."/>
            <person name="Dudchenko O."/>
            <person name="Sargent D.J."/>
            <person name="Mead D."/>
            <person name="Buti M."/>
            <person name="Cavallini A."/>
            <person name="Hytonen T."/>
            <person name="Andres J."/>
            <person name="Pham M."/>
            <person name="Weisz D."/>
            <person name="Mascagni F."/>
            <person name="Usai G."/>
            <person name="Natali L."/>
            <person name="Bassil N."/>
            <person name="Fernandez G.E."/>
            <person name="Lomsadze A."/>
            <person name="Armour M."/>
            <person name="Olukolu B."/>
            <person name="Poorten T."/>
            <person name="Britton C."/>
            <person name="Davik J."/>
            <person name="Ashrafi H."/>
            <person name="Aiden E.L."/>
            <person name="Borodovsky M."/>
            <person name="Worthington M."/>
        </authorList>
    </citation>
    <scope>NUCLEOTIDE SEQUENCE [LARGE SCALE GENOMIC DNA]</scope>
    <source>
        <strain evidence="1">PI 553951</strain>
    </source>
</reference>
<evidence type="ECO:0000313" key="1">
    <source>
        <dbReference type="EMBL" id="KAK9951509.1"/>
    </source>
</evidence>
<dbReference type="EMBL" id="JBEDUW010000001">
    <property type="protein sequence ID" value="KAK9951509.1"/>
    <property type="molecule type" value="Genomic_DNA"/>
</dbReference>